<gene>
    <name evidence="2" type="ORF">PAXRUDRAFT_51304</name>
</gene>
<feature type="non-terminal residue" evidence="2">
    <location>
        <position position="73"/>
    </location>
</feature>
<protein>
    <submittedName>
        <fullName evidence="2">Uncharacterized protein</fullName>
    </submittedName>
</protein>
<name>A0A0D0DRR3_9AGAM</name>
<proteinExistence type="predicted"/>
<dbReference type="InParanoid" id="A0A0D0DRR3"/>
<evidence type="ECO:0000313" key="2">
    <source>
        <dbReference type="EMBL" id="KIK95828.1"/>
    </source>
</evidence>
<feature type="compositionally biased region" description="Polar residues" evidence="1">
    <location>
        <begin position="27"/>
        <end position="54"/>
    </location>
</feature>
<organism evidence="2 3">
    <name type="scientific">Paxillus rubicundulus Ve08.2h10</name>
    <dbReference type="NCBI Taxonomy" id="930991"/>
    <lineage>
        <taxon>Eukaryota</taxon>
        <taxon>Fungi</taxon>
        <taxon>Dikarya</taxon>
        <taxon>Basidiomycota</taxon>
        <taxon>Agaricomycotina</taxon>
        <taxon>Agaricomycetes</taxon>
        <taxon>Agaricomycetidae</taxon>
        <taxon>Boletales</taxon>
        <taxon>Paxilineae</taxon>
        <taxon>Paxillaceae</taxon>
        <taxon>Paxillus</taxon>
    </lineage>
</organism>
<dbReference type="HOGENOM" id="CLU_184657_0_0_1"/>
<sequence length="73" mass="7540">PGSNRNDWCEGDSLASSDTRTFISTSVVQRPATAQTDGANSACTHTPEGISTQKGDGCEESQEGSHGGRLIDG</sequence>
<dbReference type="EMBL" id="KN825018">
    <property type="protein sequence ID" value="KIK95828.1"/>
    <property type="molecule type" value="Genomic_DNA"/>
</dbReference>
<feature type="region of interest" description="Disordered" evidence="1">
    <location>
        <begin position="27"/>
        <end position="73"/>
    </location>
</feature>
<keyword evidence="3" id="KW-1185">Reference proteome</keyword>
<dbReference type="AlphaFoldDB" id="A0A0D0DRR3"/>
<dbReference type="Proteomes" id="UP000054538">
    <property type="component" value="Unassembled WGS sequence"/>
</dbReference>
<reference evidence="3" key="2">
    <citation type="submission" date="2015-01" db="EMBL/GenBank/DDBJ databases">
        <title>Evolutionary Origins and Diversification of the Mycorrhizal Mutualists.</title>
        <authorList>
            <consortium name="DOE Joint Genome Institute"/>
            <consortium name="Mycorrhizal Genomics Consortium"/>
            <person name="Kohler A."/>
            <person name="Kuo A."/>
            <person name="Nagy L.G."/>
            <person name="Floudas D."/>
            <person name="Copeland A."/>
            <person name="Barry K.W."/>
            <person name="Cichocki N."/>
            <person name="Veneault-Fourrey C."/>
            <person name="LaButti K."/>
            <person name="Lindquist E.A."/>
            <person name="Lipzen A."/>
            <person name="Lundell T."/>
            <person name="Morin E."/>
            <person name="Murat C."/>
            <person name="Riley R."/>
            <person name="Ohm R."/>
            <person name="Sun H."/>
            <person name="Tunlid A."/>
            <person name="Henrissat B."/>
            <person name="Grigoriev I.V."/>
            <person name="Hibbett D.S."/>
            <person name="Martin F."/>
        </authorList>
    </citation>
    <scope>NUCLEOTIDE SEQUENCE [LARGE SCALE GENOMIC DNA]</scope>
    <source>
        <strain evidence="3">Ve08.2h10</strain>
    </source>
</reference>
<evidence type="ECO:0000313" key="3">
    <source>
        <dbReference type="Proteomes" id="UP000054538"/>
    </source>
</evidence>
<accession>A0A0D0DRR3</accession>
<evidence type="ECO:0000256" key="1">
    <source>
        <dbReference type="SAM" id="MobiDB-lite"/>
    </source>
</evidence>
<feature type="non-terminal residue" evidence="2">
    <location>
        <position position="1"/>
    </location>
</feature>
<reference evidence="2 3" key="1">
    <citation type="submission" date="2014-04" db="EMBL/GenBank/DDBJ databases">
        <authorList>
            <consortium name="DOE Joint Genome Institute"/>
            <person name="Kuo A."/>
            <person name="Kohler A."/>
            <person name="Jargeat P."/>
            <person name="Nagy L.G."/>
            <person name="Floudas D."/>
            <person name="Copeland A."/>
            <person name="Barry K.W."/>
            <person name="Cichocki N."/>
            <person name="Veneault-Fourrey C."/>
            <person name="LaButti K."/>
            <person name="Lindquist E.A."/>
            <person name="Lipzen A."/>
            <person name="Lundell T."/>
            <person name="Morin E."/>
            <person name="Murat C."/>
            <person name="Sun H."/>
            <person name="Tunlid A."/>
            <person name="Henrissat B."/>
            <person name="Grigoriev I.V."/>
            <person name="Hibbett D.S."/>
            <person name="Martin F."/>
            <person name="Nordberg H.P."/>
            <person name="Cantor M.N."/>
            <person name="Hua S.X."/>
        </authorList>
    </citation>
    <scope>NUCLEOTIDE SEQUENCE [LARGE SCALE GENOMIC DNA]</scope>
    <source>
        <strain evidence="2 3">Ve08.2h10</strain>
    </source>
</reference>